<evidence type="ECO:0000313" key="2">
    <source>
        <dbReference type="Proteomes" id="UP000693768"/>
    </source>
</evidence>
<organism evidence="1 2">
    <name type="scientific">Maribacter phage Molly_1</name>
    <dbReference type="NCBI Taxonomy" id="2745685"/>
    <lineage>
        <taxon>Viruses</taxon>
        <taxon>Duplodnaviria</taxon>
        <taxon>Heunggongvirae</taxon>
        <taxon>Uroviricota</taxon>
        <taxon>Caudoviricetes</taxon>
        <taxon>Molycolviridae</taxon>
        <taxon>Mollyvirus</taxon>
        <taxon>Mollyvirus molly</taxon>
    </lineage>
</organism>
<keyword evidence="2" id="KW-1185">Reference proteome</keyword>
<dbReference type="Proteomes" id="UP000693768">
    <property type="component" value="Segment"/>
</dbReference>
<reference evidence="1" key="1">
    <citation type="submission" date="2020-07" db="EMBL/GenBank/DDBJ databases">
        <title>Highly diverse flavobacterial phages as mortality factor during North Sea spring blooms.</title>
        <authorList>
            <person name="Bartlau N."/>
            <person name="Wichels A."/>
            <person name="Krohne G."/>
            <person name="Adriaenssens E.M."/>
            <person name="Heins A."/>
            <person name="Fuchs B.M."/>
            <person name="Amann R."/>
            <person name="Moraru C."/>
        </authorList>
    </citation>
    <scope>NUCLEOTIDE SEQUENCE</scope>
</reference>
<evidence type="ECO:0000313" key="1">
    <source>
        <dbReference type="EMBL" id="QQO97499.1"/>
    </source>
</evidence>
<name>A0A8E4UYC0_9CAUD</name>
<proteinExistence type="predicted"/>
<protein>
    <submittedName>
        <fullName evidence="1">Uncharacterized protein</fullName>
    </submittedName>
</protein>
<dbReference type="EMBL" id="MT732451">
    <property type="protein sequence ID" value="QQO97499.1"/>
    <property type="molecule type" value="Genomic_DNA"/>
</dbReference>
<sequence length="131" mass="15272">MVEITRKEAQAEANAIESLKGKLLECSYPTSTMTKGRAYVILNHFKYLNRVKDIGWVVDEFVTIKNNSGYTIKVNRRKFTRRKPSAEACLMYHIETRPKATTLKLFKAVHKMAEPDMTFDEWVSKYIFTNE</sequence>
<gene>
    <name evidence="1" type="ORF">Molly1_2</name>
</gene>
<accession>A0A8E4UYC0</accession>